<dbReference type="Pfam" id="PF03931">
    <property type="entry name" value="Skp1_POZ"/>
    <property type="match status" value="1"/>
</dbReference>
<evidence type="ECO:0000259" key="6">
    <source>
        <dbReference type="Pfam" id="PF03931"/>
    </source>
</evidence>
<dbReference type="GO" id="GO:0005634">
    <property type="term" value="C:nucleus"/>
    <property type="evidence" value="ECO:0007669"/>
    <property type="project" value="UniProtKB-SubCell"/>
</dbReference>
<evidence type="ECO:0000256" key="3">
    <source>
        <dbReference type="ARBA" id="ARBA00021347"/>
    </source>
</evidence>
<dbReference type="Gene3D" id="3.30.710.10">
    <property type="entry name" value="Potassium Channel Kv1.1, Chain A"/>
    <property type="match status" value="1"/>
</dbReference>
<gene>
    <name evidence="7" type="primary">ELC1</name>
    <name evidence="7" type="ORF">JDV02_006262</name>
</gene>
<feature type="domain" description="SKP1 component POZ" evidence="6">
    <location>
        <begin position="14"/>
        <end position="75"/>
    </location>
</feature>
<organism evidence="7 8">
    <name type="scientific">Purpureocillium takamizusanense</name>
    <dbReference type="NCBI Taxonomy" id="2060973"/>
    <lineage>
        <taxon>Eukaryota</taxon>
        <taxon>Fungi</taxon>
        <taxon>Dikarya</taxon>
        <taxon>Ascomycota</taxon>
        <taxon>Pezizomycotina</taxon>
        <taxon>Sordariomycetes</taxon>
        <taxon>Hypocreomycetidae</taxon>
        <taxon>Hypocreales</taxon>
        <taxon>Ophiocordycipitaceae</taxon>
        <taxon>Purpureocillium</taxon>
    </lineage>
</organism>
<dbReference type="InterPro" id="IPR011333">
    <property type="entry name" value="SKP1/BTB/POZ_sf"/>
</dbReference>
<evidence type="ECO:0000256" key="2">
    <source>
        <dbReference type="ARBA" id="ARBA00009993"/>
    </source>
</evidence>
<dbReference type="AlphaFoldDB" id="A0A9Q8QJW1"/>
<dbReference type="PANTHER" id="PTHR20648">
    <property type="entry name" value="ELONGIN-C"/>
    <property type="match status" value="1"/>
</dbReference>
<comment type="similarity">
    <text evidence="2">Belongs to the SKP1 family.</text>
</comment>
<reference evidence="7" key="1">
    <citation type="submission" date="2021-11" db="EMBL/GenBank/DDBJ databases">
        <title>Purpureocillium_takamizusanense_genome.</title>
        <authorList>
            <person name="Nguyen N.-H."/>
        </authorList>
    </citation>
    <scope>NUCLEOTIDE SEQUENCE</scope>
    <source>
        <strain evidence="7">PT3</strain>
    </source>
</reference>
<evidence type="ECO:0000256" key="5">
    <source>
        <dbReference type="ARBA" id="ARBA00045385"/>
    </source>
</evidence>
<evidence type="ECO:0000256" key="4">
    <source>
        <dbReference type="ARBA" id="ARBA00023242"/>
    </source>
</evidence>
<dbReference type="InterPro" id="IPR016073">
    <property type="entry name" value="Skp1_comp_POZ"/>
</dbReference>
<dbReference type="InterPro" id="IPR001232">
    <property type="entry name" value="SKP1-like"/>
</dbReference>
<keyword evidence="4" id="KW-0539">Nucleus</keyword>
<sequence>MATTMQALAPPSKYVTLVSADGFEFVVLREATMVSPILKGMLDPRSQFAEAKNARCVFQEISGMVLDKVVEYFHYWYKYRDSEEVPDLDIPVELCLELLAAADYLGLDQANMSMK</sequence>
<dbReference type="RefSeq" id="XP_047843625.1">
    <property type="nucleotide sequence ID" value="XM_047987639.1"/>
</dbReference>
<name>A0A9Q8QJW1_9HYPO</name>
<dbReference type="EMBL" id="CP086358">
    <property type="protein sequence ID" value="UNI20144.1"/>
    <property type="molecule type" value="Genomic_DNA"/>
</dbReference>
<dbReference type="InterPro" id="IPR039948">
    <property type="entry name" value="ELC1"/>
</dbReference>
<dbReference type="GeneID" id="72068211"/>
<dbReference type="SUPFAM" id="SSF54695">
    <property type="entry name" value="POZ domain"/>
    <property type="match status" value="1"/>
</dbReference>
<evidence type="ECO:0000313" key="8">
    <source>
        <dbReference type="Proteomes" id="UP000829364"/>
    </source>
</evidence>
<proteinExistence type="inferred from homology"/>
<dbReference type="FunFam" id="3.30.710.10:FF:000035">
    <property type="entry name" value="Elongin C transcription elongation factor"/>
    <property type="match status" value="1"/>
</dbReference>
<dbReference type="GO" id="GO:0006511">
    <property type="term" value="P:ubiquitin-dependent protein catabolic process"/>
    <property type="evidence" value="ECO:0007669"/>
    <property type="project" value="InterPro"/>
</dbReference>
<evidence type="ECO:0000313" key="7">
    <source>
        <dbReference type="EMBL" id="UNI20144.1"/>
    </source>
</evidence>
<dbReference type="OrthoDB" id="249087at2759"/>
<evidence type="ECO:0000256" key="1">
    <source>
        <dbReference type="ARBA" id="ARBA00004123"/>
    </source>
</evidence>
<accession>A0A9Q8QJW1</accession>
<dbReference type="CDD" id="cd18321">
    <property type="entry name" value="BTB_POZ_EloC"/>
    <property type="match status" value="1"/>
</dbReference>
<comment type="function">
    <text evidence="5">Essential component of the SCF (SKP1-CUL1-F-box protein) E3 ubiquitin ligase complexes, which mediate the ubiquitination and subsequent proteasomal degradation of target proteins. Controls sulfur metabolite repression, probably by mediating the inactivation or degradation of the metR transcription factor.</text>
</comment>
<protein>
    <recommendedName>
        <fullName evidence="3">Elongin-C</fullName>
    </recommendedName>
</protein>
<comment type="subcellular location">
    <subcellularLocation>
        <location evidence="1">Nucleus</location>
    </subcellularLocation>
</comment>
<dbReference type="Proteomes" id="UP000829364">
    <property type="component" value="Chromosome 5"/>
</dbReference>
<dbReference type="SMART" id="SM00512">
    <property type="entry name" value="Skp1"/>
    <property type="match status" value="1"/>
</dbReference>
<keyword evidence="8" id="KW-1185">Reference proteome</keyword>
<dbReference type="KEGG" id="ptkz:JDV02_006262"/>